<feature type="domain" description="Protein arginine N-methyltransferase" evidence="7">
    <location>
        <begin position="166"/>
        <end position="326"/>
    </location>
</feature>
<dbReference type="GO" id="GO:0035242">
    <property type="term" value="F:protein-arginine omega-N asymmetric methyltransferase activity"/>
    <property type="evidence" value="ECO:0007669"/>
    <property type="project" value="UniProtKB-EC"/>
</dbReference>
<dbReference type="Pfam" id="PF22528">
    <property type="entry name" value="PRMT_C"/>
    <property type="match status" value="1"/>
</dbReference>
<evidence type="ECO:0000256" key="6">
    <source>
        <dbReference type="PROSITE-ProRule" id="PRU01015"/>
    </source>
</evidence>
<dbReference type="FunFam" id="2.70.160.11:FF:000001">
    <property type="entry name" value="Blast:Protein arginine N-methyltransferase 1"/>
    <property type="match status" value="1"/>
</dbReference>
<evidence type="ECO:0000259" key="7">
    <source>
        <dbReference type="Pfam" id="PF22528"/>
    </source>
</evidence>
<sequence>MIENKLKKQNQELTTKDYYYDSFSHHAIHEELLKDSVRVTAFQNAILENRHLFEGKIVLDIGCGVGIYSLFAAYAGAQLVIGVDSSAIITQTEEIIQKNGYSDLIKLIKSPIEELDHLPNGIEKVDIIICEWMGYCLYYENMLPNLIYARDKWLKDDGIMFPNQIQLFISAIEDERTSKHKVEFWKDVWGYDMSCMKELADFELFVDFVAPDNLVTNDYLLKEINLETILLEQVISRDKFVLKALKNDYVHSFIVFFSYSFTHGEKPIVVSTSPYSPPTHWKQSILNIPDEIIICVDEEIEGFLKIKPSKTNKRNLEVIIEYKFEGKRCSVKNKQNYKFY</sequence>
<evidence type="ECO:0000256" key="1">
    <source>
        <dbReference type="ARBA" id="ARBA00011925"/>
    </source>
</evidence>
<dbReference type="EMBL" id="JAPDFW010000005">
    <property type="protein sequence ID" value="KAJ5080650.1"/>
    <property type="molecule type" value="Genomic_DNA"/>
</dbReference>
<comment type="caution">
    <text evidence="8">The sequence shown here is derived from an EMBL/GenBank/DDBJ whole genome shotgun (WGS) entry which is preliminary data.</text>
</comment>
<proteinExistence type="predicted"/>
<dbReference type="GO" id="GO:0042054">
    <property type="term" value="F:histone methyltransferase activity"/>
    <property type="evidence" value="ECO:0007669"/>
    <property type="project" value="TreeGrafter"/>
</dbReference>
<dbReference type="OrthoDB" id="7848332at2759"/>
<dbReference type="OMA" id="ANIHKEM"/>
<name>A0A9Q0LXN3_ANAIG</name>
<keyword evidence="3 6" id="KW-0808">Transferase</keyword>
<dbReference type="Gene3D" id="3.40.50.150">
    <property type="entry name" value="Vaccinia Virus protein VP39"/>
    <property type="match status" value="1"/>
</dbReference>
<evidence type="ECO:0000256" key="4">
    <source>
        <dbReference type="ARBA" id="ARBA00022691"/>
    </source>
</evidence>
<gene>
    <name evidence="8" type="ORF">M0811_13902</name>
</gene>
<keyword evidence="4 6" id="KW-0949">S-adenosyl-L-methionine</keyword>
<dbReference type="Proteomes" id="UP001149090">
    <property type="component" value="Unassembled WGS sequence"/>
</dbReference>
<dbReference type="InterPro" id="IPR055135">
    <property type="entry name" value="PRMT_dom"/>
</dbReference>
<evidence type="ECO:0000256" key="3">
    <source>
        <dbReference type="ARBA" id="ARBA00022679"/>
    </source>
</evidence>
<dbReference type="PANTHER" id="PTHR11006:SF53">
    <property type="entry name" value="PROTEIN ARGININE N-METHYLTRANSFERASE 3"/>
    <property type="match status" value="1"/>
</dbReference>
<dbReference type="Pfam" id="PF06325">
    <property type="entry name" value="PrmA"/>
    <property type="match status" value="1"/>
</dbReference>
<dbReference type="FunFam" id="3.40.50.150:FF:000003">
    <property type="entry name" value="Blast:Protein arginine N-methyltransferase 1"/>
    <property type="match status" value="1"/>
</dbReference>
<dbReference type="Gene3D" id="2.70.160.11">
    <property type="entry name" value="Hnrnp arginine n-methyltransferase1"/>
    <property type="match status" value="1"/>
</dbReference>
<reference evidence="8" key="1">
    <citation type="submission" date="2022-10" db="EMBL/GenBank/DDBJ databases">
        <title>Novel sulphate-reducing endosymbionts in the free-living metamonad Anaeramoeba.</title>
        <authorList>
            <person name="Jerlstrom-Hultqvist J."/>
            <person name="Cepicka I."/>
            <person name="Gallot-Lavallee L."/>
            <person name="Salas-Leiva D."/>
            <person name="Curtis B.A."/>
            <person name="Zahonova K."/>
            <person name="Pipaliya S."/>
            <person name="Dacks J."/>
            <person name="Roger A.J."/>
        </authorList>
    </citation>
    <scope>NUCLEOTIDE SEQUENCE</scope>
    <source>
        <strain evidence="8">BMAN</strain>
    </source>
</reference>
<dbReference type="InterPro" id="IPR029063">
    <property type="entry name" value="SAM-dependent_MTases_sf"/>
</dbReference>
<keyword evidence="9" id="KW-1185">Reference proteome</keyword>
<dbReference type="EC" id="2.1.1.319" evidence="1"/>
<evidence type="ECO:0000313" key="8">
    <source>
        <dbReference type="EMBL" id="KAJ5080650.1"/>
    </source>
</evidence>
<organism evidence="8 9">
    <name type="scientific">Anaeramoeba ignava</name>
    <name type="common">Anaerobic marine amoeba</name>
    <dbReference type="NCBI Taxonomy" id="1746090"/>
    <lineage>
        <taxon>Eukaryota</taxon>
        <taxon>Metamonada</taxon>
        <taxon>Anaeramoebidae</taxon>
        <taxon>Anaeramoeba</taxon>
    </lineage>
</organism>
<dbReference type="PROSITE" id="PS51678">
    <property type="entry name" value="SAM_MT_PRMT"/>
    <property type="match status" value="1"/>
</dbReference>
<evidence type="ECO:0000256" key="5">
    <source>
        <dbReference type="ARBA" id="ARBA00049303"/>
    </source>
</evidence>
<dbReference type="PANTHER" id="PTHR11006">
    <property type="entry name" value="PROTEIN ARGININE N-METHYLTRANSFERASE"/>
    <property type="match status" value="1"/>
</dbReference>
<comment type="catalytic activity">
    <reaction evidence="5">
        <text>L-arginyl-[protein] + S-adenosyl-L-methionine = N(omega)-methyl-L-arginyl-[protein] + S-adenosyl-L-homocysteine + H(+)</text>
        <dbReference type="Rhea" id="RHEA:48100"/>
        <dbReference type="Rhea" id="RHEA-COMP:10532"/>
        <dbReference type="Rhea" id="RHEA-COMP:11990"/>
        <dbReference type="ChEBI" id="CHEBI:15378"/>
        <dbReference type="ChEBI" id="CHEBI:29965"/>
        <dbReference type="ChEBI" id="CHEBI:57856"/>
        <dbReference type="ChEBI" id="CHEBI:59789"/>
        <dbReference type="ChEBI" id="CHEBI:65280"/>
    </reaction>
    <physiologicalReaction direction="left-to-right" evidence="5">
        <dbReference type="Rhea" id="RHEA:48101"/>
    </physiologicalReaction>
</comment>
<evidence type="ECO:0000256" key="2">
    <source>
        <dbReference type="ARBA" id="ARBA00022603"/>
    </source>
</evidence>
<accession>A0A9Q0LXN3</accession>
<evidence type="ECO:0000313" key="9">
    <source>
        <dbReference type="Proteomes" id="UP001149090"/>
    </source>
</evidence>
<protein>
    <recommendedName>
        <fullName evidence="1">type I protein arginine methyltransferase</fullName>
        <ecNumber evidence="1">2.1.1.319</ecNumber>
    </recommendedName>
</protein>
<dbReference type="GO" id="GO:0032259">
    <property type="term" value="P:methylation"/>
    <property type="evidence" value="ECO:0007669"/>
    <property type="project" value="UniProtKB-KW"/>
</dbReference>
<keyword evidence="2 6" id="KW-0489">Methyltransferase</keyword>
<dbReference type="GO" id="GO:0005634">
    <property type="term" value="C:nucleus"/>
    <property type="evidence" value="ECO:0007669"/>
    <property type="project" value="TreeGrafter"/>
</dbReference>
<dbReference type="InterPro" id="IPR025799">
    <property type="entry name" value="Arg_MeTrfase"/>
</dbReference>
<dbReference type="CDD" id="cd02440">
    <property type="entry name" value="AdoMet_MTases"/>
    <property type="match status" value="1"/>
</dbReference>
<dbReference type="SUPFAM" id="SSF53335">
    <property type="entry name" value="S-adenosyl-L-methionine-dependent methyltransferases"/>
    <property type="match status" value="1"/>
</dbReference>
<dbReference type="AlphaFoldDB" id="A0A9Q0LXN3"/>